<dbReference type="AlphaFoldDB" id="E9P9U3"/>
<name>E9P9U3_YEASX</name>
<accession>E9P9U3</accession>
<evidence type="ECO:0000313" key="1">
    <source>
        <dbReference type="EMBL" id="AAA88742.1"/>
    </source>
</evidence>
<feature type="non-terminal residue" evidence="1">
    <location>
        <position position="103"/>
    </location>
</feature>
<proteinExistence type="predicted"/>
<reference evidence="1" key="1">
    <citation type="journal article" date="1995" name="Yeast">
        <title>Analysis of a 42.5 kb DNA sequence of chromosome X reveals three tRNA genes and 14 new open reading frames including a gene most probably belonging to the family of ubiquitin-protein ligases.</title>
        <authorList>
            <person name="Huang M.-E."/>
            <person name="Chuat J.-C."/>
            <person name="Galibert F."/>
        </authorList>
    </citation>
    <scope>NUCLEOTIDE SEQUENCE</scope>
    <source>
        <strain evidence="1">S288C</strain>
    </source>
</reference>
<sequence length="103" mass="11267">MTNVKKPKNSLLYSKPDTHTLISEIPEPVAIGATYLTNSVLIRANKTDKSMKIIKGDTCPFQAIQSPCASHSNSCLFSSKLLVEVTSLTTPLQQKDLLSSQFL</sequence>
<organism evidence="1">
    <name type="scientific">Saccharomyces cerevisiae</name>
    <name type="common">Baker's yeast</name>
    <dbReference type="NCBI Taxonomy" id="4932"/>
    <lineage>
        <taxon>Eukaryota</taxon>
        <taxon>Fungi</taxon>
        <taxon>Dikarya</taxon>
        <taxon>Ascomycota</taxon>
        <taxon>Saccharomycotina</taxon>
        <taxon>Saccharomycetes</taxon>
        <taxon>Saccharomycetales</taxon>
        <taxon>Saccharomycetaceae</taxon>
        <taxon>Saccharomyces</taxon>
    </lineage>
</organism>
<protein>
    <submittedName>
        <fullName evidence="1">tRNA-Met, tRNA-Ser, tRNA-Gly genes and 24 ORFs</fullName>
    </submittedName>
</protein>
<dbReference type="EMBL" id="L36344">
    <property type="protein sequence ID" value="AAA88742.1"/>
    <property type="molecule type" value="Genomic_DNA"/>
</dbReference>